<evidence type="ECO:0000259" key="8">
    <source>
        <dbReference type="PROSITE" id="PS50893"/>
    </source>
</evidence>
<dbReference type="InterPro" id="IPR050107">
    <property type="entry name" value="ABC_carbohydrate_import_ATPase"/>
</dbReference>
<geneLocation type="plasmid" evidence="9 10">
    <name>unnamed1</name>
</geneLocation>
<evidence type="ECO:0000256" key="2">
    <source>
        <dbReference type="ARBA" id="ARBA00022448"/>
    </source>
</evidence>
<dbReference type="GO" id="GO:0005524">
    <property type="term" value="F:ATP binding"/>
    <property type="evidence" value="ECO:0007669"/>
    <property type="project" value="UniProtKB-KW"/>
</dbReference>
<evidence type="ECO:0000256" key="1">
    <source>
        <dbReference type="ARBA" id="ARBA00005417"/>
    </source>
</evidence>
<keyword evidence="4" id="KW-0677">Repeat</keyword>
<dbReference type="Pfam" id="PF00005">
    <property type="entry name" value="ABC_tran"/>
    <property type="match status" value="2"/>
</dbReference>
<dbReference type="SMART" id="SM00382">
    <property type="entry name" value="AAA"/>
    <property type="match status" value="2"/>
</dbReference>
<dbReference type="PANTHER" id="PTHR43790:SF9">
    <property type="entry name" value="GALACTOFURANOSE TRANSPORTER ATP-BINDING PROTEIN YTFR"/>
    <property type="match status" value="1"/>
</dbReference>
<proteinExistence type="inferred from homology"/>
<dbReference type="SUPFAM" id="SSF52540">
    <property type="entry name" value="P-loop containing nucleoside triphosphate hydrolases"/>
    <property type="match status" value="2"/>
</dbReference>
<dbReference type="CDD" id="cd03215">
    <property type="entry name" value="ABC_Carb_Monos_II"/>
    <property type="match status" value="1"/>
</dbReference>
<dbReference type="EMBL" id="CP132303">
    <property type="protein sequence ID" value="WLS00501.1"/>
    <property type="molecule type" value="Genomic_DNA"/>
</dbReference>
<evidence type="ECO:0000256" key="4">
    <source>
        <dbReference type="ARBA" id="ARBA00022737"/>
    </source>
</evidence>
<keyword evidence="6 9" id="KW-0067">ATP-binding</keyword>
<comment type="similarity">
    <text evidence="1">Belongs to the ABC transporter superfamily.</text>
</comment>
<evidence type="ECO:0000256" key="3">
    <source>
        <dbReference type="ARBA" id="ARBA00022597"/>
    </source>
</evidence>
<dbReference type="PROSITE" id="PS50893">
    <property type="entry name" value="ABC_TRANSPORTER_2"/>
    <property type="match status" value="2"/>
</dbReference>
<keyword evidence="3" id="KW-0762">Sugar transport</keyword>
<dbReference type="GO" id="GO:0016887">
    <property type="term" value="F:ATP hydrolysis activity"/>
    <property type="evidence" value="ECO:0007669"/>
    <property type="project" value="InterPro"/>
</dbReference>
<keyword evidence="7" id="KW-0472">Membrane</keyword>
<dbReference type="InterPro" id="IPR027417">
    <property type="entry name" value="P-loop_NTPase"/>
</dbReference>
<reference evidence="9 10" key="1">
    <citation type="submission" date="2023-08" db="EMBL/GenBank/DDBJ databases">
        <title>Pathogen: clinical or host-associated sample.</title>
        <authorList>
            <person name="Hergert J."/>
            <person name="Casey R."/>
            <person name="Wagner J."/>
            <person name="Young E.L."/>
            <person name="Oakeson K.F."/>
        </authorList>
    </citation>
    <scope>NUCLEOTIDE SEQUENCE [LARGE SCALE GENOMIC DNA]</scope>
    <source>
        <strain evidence="9 10">1760953</strain>
        <plasmid evidence="9 10">unnamed1</plasmid>
    </source>
</reference>
<evidence type="ECO:0000313" key="10">
    <source>
        <dbReference type="Proteomes" id="UP001234585"/>
    </source>
</evidence>
<keyword evidence="5" id="KW-0547">Nucleotide-binding</keyword>
<feature type="domain" description="ABC transporter" evidence="8">
    <location>
        <begin position="261"/>
        <end position="503"/>
    </location>
</feature>
<dbReference type="RefSeq" id="WP_306040187.1">
    <property type="nucleotide sequence ID" value="NZ_CP132303.1"/>
</dbReference>
<name>A0AA50CPK0_9HYPH</name>
<gene>
    <name evidence="9" type="ORF">Q9313_20800</name>
</gene>
<evidence type="ECO:0000256" key="7">
    <source>
        <dbReference type="ARBA" id="ARBA00023136"/>
    </source>
</evidence>
<keyword evidence="2" id="KW-0813">Transport</keyword>
<accession>A0AA50CPK0</accession>
<evidence type="ECO:0000256" key="6">
    <source>
        <dbReference type="ARBA" id="ARBA00022840"/>
    </source>
</evidence>
<keyword evidence="9" id="KW-0614">Plasmid</keyword>
<dbReference type="CDD" id="cd03216">
    <property type="entry name" value="ABC_Carb_Monos_I"/>
    <property type="match status" value="1"/>
</dbReference>
<dbReference type="PANTHER" id="PTHR43790">
    <property type="entry name" value="CARBOHYDRATE TRANSPORT ATP-BINDING PROTEIN MG119-RELATED"/>
    <property type="match status" value="1"/>
</dbReference>
<sequence>MTAPALRARAISKRFGPVNALSDVDFVLETGEVHALLGVNGAGKSTFIKILSGVYRKDEGSIEVGGEAIDCRDPKEAIRHGIATVQQHPELVADFTGYENIFLGREAARSGLFSRIERTDLSRRANALLKRFPVDIDLSKTVAEMSAVEREIVAILQALAGDHIRVLILDEPTSTLTEVEKTVLFRLIDTLRQAGISVLYITHRLEEVMEIADRLSVFRGGRMVASMPVADVKAKNLSLAELMLGEALDHVFPPRAEPDAIGETVLAVRGLTAAGAFSNIGFELRRGEILGIFGLVGSGADELAKALFGAIPVEGGSVVLKGHTIAPRSPREALKAGIFLVPGDRRVEGLALTETSIFNITLANLKRASGTAGILKRAGNRTASGEFAARLALSPPNLSMPVSGFSGGNQQKIVVAKGLFAEADVYIFVEPTIGVDIGARAKLYGLMRELSGTAGVIVLSSDCDEAHGIADRTFALYKGRQIAPPDGLQTRNQLLMAGIMGELHRD</sequence>
<evidence type="ECO:0000313" key="9">
    <source>
        <dbReference type="EMBL" id="WLS00501.1"/>
    </source>
</evidence>
<dbReference type="InterPro" id="IPR017871">
    <property type="entry name" value="ABC_transporter-like_CS"/>
</dbReference>
<feature type="domain" description="ABC transporter" evidence="8">
    <location>
        <begin position="6"/>
        <end position="245"/>
    </location>
</feature>
<dbReference type="InterPro" id="IPR003593">
    <property type="entry name" value="AAA+_ATPase"/>
</dbReference>
<evidence type="ECO:0000256" key="5">
    <source>
        <dbReference type="ARBA" id="ARBA00022741"/>
    </source>
</evidence>
<dbReference type="InterPro" id="IPR003439">
    <property type="entry name" value="ABC_transporter-like_ATP-bd"/>
</dbReference>
<organism evidence="9 10">
    <name type="scientific">Shinella sumterensis</name>
    <dbReference type="NCBI Taxonomy" id="1967501"/>
    <lineage>
        <taxon>Bacteria</taxon>
        <taxon>Pseudomonadati</taxon>
        <taxon>Pseudomonadota</taxon>
        <taxon>Alphaproteobacteria</taxon>
        <taxon>Hyphomicrobiales</taxon>
        <taxon>Rhizobiaceae</taxon>
        <taxon>Shinella</taxon>
    </lineage>
</organism>
<dbReference type="AlphaFoldDB" id="A0AA50CPK0"/>
<keyword evidence="10" id="KW-1185">Reference proteome</keyword>
<protein>
    <submittedName>
        <fullName evidence="9">Sugar ABC transporter ATP-binding protein</fullName>
    </submittedName>
</protein>
<dbReference type="Gene3D" id="3.40.50.300">
    <property type="entry name" value="P-loop containing nucleotide triphosphate hydrolases"/>
    <property type="match status" value="2"/>
</dbReference>
<dbReference type="Proteomes" id="UP001234585">
    <property type="component" value="Plasmid unnamed1"/>
</dbReference>
<dbReference type="PROSITE" id="PS00211">
    <property type="entry name" value="ABC_TRANSPORTER_1"/>
    <property type="match status" value="1"/>
</dbReference>